<feature type="region of interest" description="Disordered" evidence="1">
    <location>
        <begin position="1"/>
        <end position="68"/>
    </location>
</feature>
<reference evidence="2" key="1">
    <citation type="journal article" date="2009" name="Plant Mol. Biol.">
        <title>Insights into corn genes derived from large-scale cDNA sequencing.</title>
        <authorList>
            <person name="Alexandrov N.N."/>
            <person name="Brover V.V."/>
            <person name="Freidin S."/>
            <person name="Troukhan M.E."/>
            <person name="Tatarinova T.V."/>
            <person name="Zhang H."/>
            <person name="Swaller T.J."/>
            <person name="Lu Y.P."/>
            <person name="Bouck J."/>
            <person name="Flavell R.B."/>
            <person name="Feldmann K.A."/>
        </authorList>
    </citation>
    <scope>NUCLEOTIDE SEQUENCE</scope>
</reference>
<protein>
    <submittedName>
        <fullName evidence="2">Uncharacterized protein</fullName>
    </submittedName>
</protein>
<accession>B6UBU9</accession>
<evidence type="ECO:0000313" key="2">
    <source>
        <dbReference type="EMBL" id="ACG46832.1"/>
    </source>
</evidence>
<name>B6UBU9_MAIZE</name>
<sequence>MDDASIGGHWWPLTPPQTSPSLRRQRRFGQRPPTGSQVLLTVRHSPQSRAGHHNHDHEASSQQSESFLLPPPDTCKFCMPSRREATFAAIGNGCIHCFDPYIW</sequence>
<feature type="compositionally biased region" description="Polar residues" evidence="1">
    <location>
        <begin position="33"/>
        <end position="48"/>
    </location>
</feature>
<organism evidence="2">
    <name type="scientific">Zea mays</name>
    <name type="common">Maize</name>
    <dbReference type="NCBI Taxonomy" id="4577"/>
    <lineage>
        <taxon>Eukaryota</taxon>
        <taxon>Viridiplantae</taxon>
        <taxon>Streptophyta</taxon>
        <taxon>Embryophyta</taxon>
        <taxon>Tracheophyta</taxon>
        <taxon>Spermatophyta</taxon>
        <taxon>Magnoliopsida</taxon>
        <taxon>Liliopsida</taxon>
        <taxon>Poales</taxon>
        <taxon>Poaceae</taxon>
        <taxon>PACMAD clade</taxon>
        <taxon>Panicoideae</taxon>
        <taxon>Andropogonodae</taxon>
        <taxon>Andropogoneae</taxon>
        <taxon>Tripsacinae</taxon>
        <taxon>Zea</taxon>
    </lineage>
</organism>
<proteinExistence type="evidence at transcript level"/>
<evidence type="ECO:0000256" key="1">
    <source>
        <dbReference type="SAM" id="MobiDB-lite"/>
    </source>
</evidence>
<dbReference type="ExpressionAtlas" id="B6UBU9">
    <property type="expression patterns" value="baseline and differential"/>
</dbReference>
<dbReference type="AlphaFoldDB" id="B6UBU9"/>
<dbReference type="EMBL" id="EU974714">
    <property type="protein sequence ID" value="ACG46832.1"/>
    <property type="molecule type" value="mRNA"/>
</dbReference>